<feature type="transmembrane region" description="Helical" evidence="8">
    <location>
        <begin position="303"/>
        <end position="324"/>
    </location>
</feature>
<evidence type="ECO:0000256" key="8">
    <source>
        <dbReference type="SAM" id="Phobius"/>
    </source>
</evidence>
<dbReference type="RefSeq" id="XP_013242480.1">
    <property type="nucleotide sequence ID" value="XM_013387026.1"/>
</dbReference>
<evidence type="ECO:0000256" key="2">
    <source>
        <dbReference type="ARBA" id="ARBA00022448"/>
    </source>
</evidence>
<feature type="transmembrane region" description="Helical" evidence="8">
    <location>
        <begin position="433"/>
        <end position="458"/>
    </location>
</feature>
<sequence length="582" mass="62716">MQSDGEAIKGSVYSAAAVSRAEPVKAHMDSFGDVESQIQISGTIHQAQTSRMNGEEAGGSGKSGNDDEGQLSRSLQTRHVVFMAIAGIIGPGLLVGSGNALATAGPAGALIAFAITGLIVYFIMQSLGEMSTMLPVPGSFITYSTRFIDPAFGFAVGWAYFCLWLCVLANEYVSVSIVLRYWPAAEKVPAGAWITIFWFVFMGLSLLGVLAFGEVEFWLATLKVLFILVFFILSIVITAGGTGAGVIGFKYYHDPGPFNGIGIDALNGIAKIFIVAGTLYAGVEMTSVVAAESRSPEKAVPRAIRSVFFRIVFLYLGTLFFISLTVPSNDDRLVSAGSKAGSSPLTIALERGGISAAASVINAIIVISVISAANSSLYIASRTLQSLAVKGQAPRFLSWTSKRDKVPIPALVTTNVLALFSLLSLGAGTSKAFTIIINLSGVCTFIVWAAIAWCHIRFRGAMRVQNNDVHQLVFTARWYPYGAWFALGANIFLCFFQGYTTILSPFDAGNFVVAYIILLVFVIFGVTWKLIFKTKFIPLHEIDIDTGRRWATRASLKAEKAQTLHDHGLGRRILRYLNRIVA</sequence>
<dbReference type="InterPro" id="IPR050524">
    <property type="entry name" value="APC_YAT"/>
</dbReference>
<dbReference type="FunFam" id="1.20.1740.10:FF:000001">
    <property type="entry name" value="Amino acid permease"/>
    <property type="match status" value="1"/>
</dbReference>
<proteinExistence type="predicted"/>
<comment type="caution">
    <text evidence="10">The sequence shown here is derived from an EMBL/GenBank/DDBJ whole genome shotgun (WGS) entry which is preliminary data.</text>
</comment>
<feature type="transmembrane region" description="Helical" evidence="8">
    <location>
        <begin position="151"/>
        <end position="170"/>
    </location>
</feature>
<dbReference type="Pfam" id="PF00324">
    <property type="entry name" value="AA_permease"/>
    <property type="match status" value="1"/>
</dbReference>
<feature type="transmembrane region" description="Helical" evidence="8">
    <location>
        <begin position="107"/>
        <end position="124"/>
    </location>
</feature>
<dbReference type="OrthoDB" id="3900342at2759"/>
<protein>
    <submittedName>
        <fullName evidence="10">Putative AGP3-protein of the amino-acid permease family</fullName>
    </submittedName>
</protein>
<dbReference type="EMBL" id="JMSN01000058">
    <property type="protein sequence ID" value="KDN43765.1"/>
    <property type="molecule type" value="Genomic_DNA"/>
</dbReference>
<feature type="transmembrane region" description="Helical" evidence="8">
    <location>
        <begin position="478"/>
        <end position="499"/>
    </location>
</feature>
<dbReference type="GO" id="GO:0016020">
    <property type="term" value="C:membrane"/>
    <property type="evidence" value="ECO:0007669"/>
    <property type="project" value="UniProtKB-SubCell"/>
</dbReference>
<evidence type="ECO:0000313" key="10">
    <source>
        <dbReference type="EMBL" id="KDN43765.1"/>
    </source>
</evidence>
<dbReference type="AlphaFoldDB" id="A0A066VZ10"/>
<feature type="domain" description="Amino acid permease/ SLC12A" evidence="9">
    <location>
        <begin position="79"/>
        <end position="536"/>
    </location>
</feature>
<reference evidence="10" key="1">
    <citation type="submission" date="2014-05" db="EMBL/GenBank/DDBJ databases">
        <title>Draft genome sequence of a rare smut relative, Tilletiaria anomala UBC 951.</title>
        <authorList>
            <consortium name="DOE Joint Genome Institute"/>
            <person name="Toome M."/>
            <person name="Kuo A."/>
            <person name="Henrissat B."/>
            <person name="Lipzen A."/>
            <person name="Tritt A."/>
            <person name="Yoshinaga Y."/>
            <person name="Zane M."/>
            <person name="Barry K."/>
            <person name="Grigoriev I.V."/>
            <person name="Spatafora J.W."/>
            <person name="Aimea M.C."/>
        </authorList>
    </citation>
    <scope>NUCLEOTIDE SEQUENCE [LARGE SCALE GENOMIC DNA]</scope>
    <source>
        <strain evidence="10">UBC 951</strain>
    </source>
</reference>
<dbReference type="OMA" id="WRILFVY"/>
<keyword evidence="5 8" id="KW-1133">Transmembrane helix</keyword>
<keyword evidence="6 8" id="KW-0472">Membrane</keyword>
<comment type="subcellular location">
    <subcellularLocation>
        <location evidence="1">Membrane</location>
        <topology evidence="1">Multi-pass membrane protein</topology>
    </subcellularLocation>
</comment>
<keyword evidence="11" id="KW-1185">Reference proteome</keyword>
<dbReference type="Proteomes" id="UP000027361">
    <property type="component" value="Unassembled WGS sequence"/>
</dbReference>
<evidence type="ECO:0000256" key="3">
    <source>
        <dbReference type="ARBA" id="ARBA00022692"/>
    </source>
</evidence>
<name>A0A066VZ10_TILAU</name>
<dbReference type="GeneID" id="25266075"/>
<dbReference type="FunCoup" id="A0A066VZ10">
    <property type="interactions" value="134"/>
</dbReference>
<feature type="transmembrane region" description="Helical" evidence="8">
    <location>
        <begin position="269"/>
        <end position="291"/>
    </location>
</feature>
<evidence type="ECO:0000313" key="11">
    <source>
        <dbReference type="Proteomes" id="UP000027361"/>
    </source>
</evidence>
<dbReference type="InParanoid" id="A0A066VZ10"/>
<feature type="transmembrane region" description="Helical" evidence="8">
    <location>
        <begin position="406"/>
        <end position="427"/>
    </location>
</feature>
<feature type="compositionally biased region" description="Polar residues" evidence="7">
    <location>
        <begin position="42"/>
        <end position="52"/>
    </location>
</feature>
<dbReference type="PIRSF" id="PIRSF006060">
    <property type="entry name" value="AA_transporter"/>
    <property type="match status" value="1"/>
</dbReference>
<keyword evidence="2" id="KW-0813">Transport</keyword>
<evidence type="ECO:0000256" key="4">
    <source>
        <dbReference type="ARBA" id="ARBA00022970"/>
    </source>
</evidence>
<dbReference type="PANTHER" id="PTHR43341">
    <property type="entry name" value="AMINO ACID PERMEASE"/>
    <property type="match status" value="1"/>
</dbReference>
<feature type="transmembrane region" description="Helical" evidence="8">
    <location>
        <begin position="511"/>
        <end position="532"/>
    </location>
</feature>
<keyword evidence="3 8" id="KW-0812">Transmembrane</keyword>
<gene>
    <name evidence="10" type="ORF">K437DRAFT_269010</name>
</gene>
<dbReference type="InterPro" id="IPR004841">
    <property type="entry name" value="AA-permease/SLC12A_dom"/>
</dbReference>
<dbReference type="PROSITE" id="PS00218">
    <property type="entry name" value="AMINO_ACID_PERMEASE_1"/>
    <property type="match status" value="1"/>
</dbReference>
<dbReference type="GO" id="GO:0015171">
    <property type="term" value="F:amino acid transmembrane transporter activity"/>
    <property type="evidence" value="ECO:0007669"/>
    <property type="project" value="TreeGrafter"/>
</dbReference>
<evidence type="ECO:0000256" key="7">
    <source>
        <dbReference type="SAM" id="MobiDB-lite"/>
    </source>
</evidence>
<dbReference type="STRING" id="1037660.A0A066VZ10"/>
<dbReference type="InterPro" id="IPR004840">
    <property type="entry name" value="Amino_acid_permease_CS"/>
</dbReference>
<dbReference type="PANTHER" id="PTHR43341:SF26">
    <property type="entry name" value="GENERAL AMINO ACID PERMEASE AGP3"/>
    <property type="match status" value="1"/>
</dbReference>
<feature type="transmembrane region" description="Helical" evidence="8">
    <location>
        <begin position="80"/>
        <end position="101"/>
    </location>
</feature>
<accession>A0A066VZ10</accession>
<evidence type="ECO:0000256" key="1">
    <source>
        <dbReference type="ARBA" id="ARBA00004141"/>
    </source>
</evidence>
<organism evidence="10 11">
    <name type="scientific">Tilletiaria anomala (strain ATCC 24038 / CBS 436.72 / UBC 951)</name>
    <dbReference type="NCBI Taxonomy" id="1037660"/>
    <lineage>
        <taxon>Eukaryota</taxon>
        <taxon>Fungi</taxon>
        <taxon>Dikarya</taxon>
        <taxon>Basidiomycota</taxon>
        <taxon>Ustilaginomycotina</taxon>
        <taxon>Exobasidiomycetes</taxon>
        <taxon>Georgefischeriales</taxon>
        <taxon>Tilletiariaceae</taxon>
        <taxon>Tilletiaria</taxon>
    </lineage>
</organism>
<evidence type="ECO:0000256" key="5">
    <source>
        <dbReference type="ARBA" id="ARBA00022989"/>
    </source>
</evidence>
<dbReference type="HOGENOM" id="CLU_007946_12_1_1"/>
<feature type="transmembrane region" description="Helical" evidence="8">
    <location>
        <begin position="190"/>
        <end position="212"/>
    </location>
</feature>
<evidence type="ECO:0000259" key="9">
    <source>
        <dbReference type="Pfam" id="PF00324"/>
    </source>
</evidence>
<keyword evidence="4" id="KW-0029">Amino-acid transport</keyword>
<feature type="transmembrane region" description="Helical" evidence="8">
    <location>
        <begin position="354"/>
        <end position="380"/>
    </location>
</feature>
<feature type="transmembrane region" description="Helical" evidence="8">
    <location>
        <begin position="224"/>
        <end position="249"/>
    </location>
</feature>
<evidence type="ECO:0000256" key="6">
    <source>
        <dbReference type="ARBA" id="ARBA00023136"/>
    </source>
</evidence>
<feature type="region of interest" description="Disordered" evidence="7">
    <location>
        <begin position="42"/>
        <end position="70"/>
    </location>
</feature>
<dbReference type="Gene3D" id="1.20.1740.10">
    <property type="entry name" value="Amino acid/polyamine transporter I"/>
    <property type="match status" value="1"/>
</dbReference>